<keyword evidence="4" id="KW-0732">Signal</keyword>
<gene>
    <name evidence="7" type="ORF">SAMN04489714_2090</name>
</gene>
<dbReference type="Gene3D" id="2.60.40.10">
    <property type="entry name" value="Immunoglobulins"/>
    <property type="match status" value="2"/>
</dbReference>
<evidence type="ECO:0000313" key="8">
    <source>
        <dbReference type="Proteomes" id="UP000198976"/>
    </source>
</evidence>
<dbReference type="Pfam" id="PF02585">
    <property type="entry name" value="PIG-L"/>
    <property type="match status" value="1"/>
</dbReference>
<dbReference type="InterPro" id="IPR018905">
    <property type="entry name" value="A-galactase_NEW3"/>
</dbReference>
<proteinExistence type="predicted"/>
<name>A0ABY0VCM9_9ACTO</name>
<feature type="domain" description="Alpha-galactosidase NEW3" evidence="6">
    <location>
        <begin position="364"/>
        <end position="430"/>
    </location>
</feature>
<feature type="compositionally biased region" description="Basic and acidic residues" evidence="2">
    <location>
        <begin position="1014"/>
        <end position="1030"/>
    </location>
</feature>
<evidence type="ECO:0000259" key="5">
    <source>
        <dbReference type="Pfam" id="PF06452"/>
    </source>
</evidence>
<dbReference type="SUPFAM" id="SSF49344">
    <property type="entry name" value="CBD9-like"/>
    <property type="match status" value="1"/>
</dbReference>
<evidence type="ECO:0000256" key="4">
    <source>
        <dbReference type="SAM" id="SignalP"/>
    </source>
</evidence>
<evidence type="ECO:0000256" key="1">
    <source>
        <dbReference type="ARBA" id="ARBA00022833"/>
    </source>
</evidence>
<keyword evidence="3" id="KW-0812">Transmembrane</keyword>
<organism evidence="7 8">
    <name type="scientific">Schaalia radingae</name>
    <dbReference type="NCBI Taxonomy" id="131110"/>
    <lineage>
        <taxon>Bacteria</taxon>
        <taxon>Bacillati</taxon>
        <taxon>Actinomycetota</taxon>
        <taxon>Actinomycetes</taxon>
        <taxon>Actinomycetales</taxon>
        <taxon>Actinomycetaceae</taxon>
        <taxon>Schaalia</taxon>
    </lineage>
</organism>
<evidence type="ECO:0000256" key="2">
    <source>
        <dbReference type="SAM" id="MobiDB-lite"/>
    </source>
</evidence>
<keyword evidence="1" id="KW-0862">Zinc</keyword>
<evidence type="ECO:0000256" key="3">
    <source>
        <dbReference type="SAM" id="Phobius"/>
    </source>
</evidence>
<protein>
    <submittedName>
        <fullName evidence="7">VCBS repeat-containing protein</fullName>
    </submittedName>
</protein>
<keyword evidence="3" id="KW-1133">Transmembrane helix</keyword>
<keyword evidence="3" id="KW-0472">Membrane</keyword>
<dbReference type="Gene3D" id="2.60.40.1190">
    <property type="match status" value="1"/>
</dbReference>
<feature type="signal peptide" evidence="4">
    <location>
        <begin position="1"/>
        <end position="24"/>
    </location>
</feature>
<dbReference type="EMBL" id="LT629792">
    <property type="protein sequence ID" value="SDU08882.1"/>
    <property type="molecule type" value="Genomic_DNA"/>
</dbReference>
<evidence type="ECO:0000259" key="6">
    <source>
        <dbReference type="Pfam" id="PF10633"/>
    </source>
</evidence>
<dbReference type="InterPro" id="IPR024078">
    <property type="entry name" value="LmbE-like_dom_sf"/>
</dbReference>
<dbReference type="InterPro" id="IPR013783">
    <property type="entry name" value="Ig-like_fold"/>
</dbReference>
<dbReference type="Proteomes" id="UP000198976">
    <property type="component" value="Chromosome I"/>
</dbReference>
<evidence type="ECO:0000313" key="7">
    <source>
        <dbReference type="EMBL" id="SDU08882.1"/>
    </source>
</evidence>
<feature type="transmembrane region" description="Helical" evidence="3">
    <location>
        <begin position="1050"/>
        <end position="1071"/>
    </location>
</feature>
<dbReference type="Pfam" id="PF10633">
    <property type="entry name" value="NPCBM_assoc"/>
    <property type="match status" value="1"/>
</dbReference>
<dbReference type="InterPro" id="IPR010502">
    <property type="entry name" value="Carb-bd_dom_fam9"/>
</dbReference>
<feature type="region of interest" description="Disordered" evidence="2">
    <location>
        <begin position="1005"/>
        <end position="1046"/>
    </location>
</feature>
<dbReference type="InterPro" id="IPR003737">
    <property type="entry name" value="GlcNAc_PI_deacetylase-related"/>
</dbReference>
<reference evidence="7 8" key="1">
    <citation type="submission" date="2016-10" db="EMBL/GenBank/DDBJ databases">
        <authorList>
            <person name="Varghese N."/>
            <person name="Submissions S."/>
        </authorList>
    </citation>
    <scope>NUCLEOTIDE SEQUENCE [LARGE SCALE GENOMIC DNA]</scope>
    <source>
        <strain evidence="7 8">DSM 9169</strain>
    </source>
</reference>
<sequence>MKHLLRSVALAGACALLVPGMMYATPSLAAPSSEAPEWAFGHAQTSSTSDPTKLDVLGVWAHPDDDASFSAPCGVWGDLADVRCGIMLTTRGEGGSNSVGSEAGPDLGLRRENEDRAAHVRDGTVDVYFLDRVDFFYNTSAPLTHQLWDHDETLRRATQVVRETRPEILVTWPASFDAGHGNHQAASMLAWEVAQAAADPNRFPEQLSGPNAVQPWQVKKVTEYVFDFGNTTKLPDQANCLAGYAGIEGRPYTVAGTWTGYESEYTWVEGNVQGQPAGTPKTWAQVGSENAKAHATQARLMEKTVVDNRCTRFLVGRSWVPMQENGTEGGGDDRSILFGASLPDPSGMPLGTLMYGSPEAQMVAPGESVDVTVTLVAGEQAIPAGALSIDAPAGWTVSDKQATGELASGDSTDVTFTVTAPDSSALGTMRLPIRFASDSAEMTGYNETHVDVVAPVNGRFTRAGNAAYYDQWTAEYNVFVYGQSPARRAIGAGESITVPVTVTNRSSEAQSGTVELTVPEGYALNQPSQSFDAVAPGKTATVEFILTHTDPAAVGNTIDEVTATTTAGTSVSTEKLELNVVPTTVIPKLAKAPALNGDASAYGSTPISVATRWEGEECSSEADCGGTSQAWLGWYDDALYALVDVVDEQASAAATPDRCFGHWLVDSVEFLLDPLAPSNDTSTTFKLGVFPFTDDPDGRNGNGANGPCWSRDADHHQGFSTGPLAETIEGGLNAPGVEVKAFAPRDDSGAYTDGHYKLEVKLPLANLPAAIGPTSTAPTGDQASNAVNPTYLGFNITPYDSDTPDFVGQTRLAWSAFGSQQSEPYRWGHAYLDGYEPPTDRSHEAGDPIIPDSALDSIDSPQTVFQSATRGVPIAGLMPAADVTVAPSIDAEAIRVPLSGTQAGTARAFLWKGDPSFIPVWTSSCANSAHNFDACSPDDGAAMPWQPNMGGRLLASAQADVGSTDMTIELTDEIRAALGTDVHLLVSYRNGDTVNAWAYPLVAKKAGDTPTPKPDTDKKPGDQDGQRGGDADQGDPNAAGRPGGVARTGASGSALIMLAAFGVAGAAGLAASRRRH</sequence>
<accession>A0ABY0VCM9</accession>
<dbReference type="RefSeq" id="WP_070725434.1">
    <property type="nucleotide sequence ID" value="NZ_LT629792.1"/>
</dbReference>
<keyword evidence="8" id="KW-1185">Reference proteome</keyword>
<dbReference type="SUPFAM" id="SSF102588">
    <property type="entry name" value="LmbE-like"/>
    <property type="match status" value="1"/>
</dbReference>
<feature type="chain" id="PRO_5045934953" evidence="4">
    <location>
        <begin position="25"/>
        <end position="1076"/>
    </location>
</feature>
<dbReference type="Gene3D" id="3.40.50.10320">
    <property type="entry name" value="LmbE-like"/>
    <property type="match status" value="1"/>
</dbReference>
<dbReference type="Pfam" id="PF06452">
    <property type="entry name" value="CBM9_1"/>
    <property type="match status" value="1"/>
</dbReference>
<feature type="domain" description="Carbohydrate-binding" evidence="5">
    <location>
        <begin position="601"/>
        <end position="676"/>
    </location>
</feature>